<keyword evidence="4" id="KW-1185">Reference proteome</keyword>
<keyword evidence="2" id="KW-0472">Membrane</keyword>
<dbReference type="Proteomes" id="UP000000768">
    <property type="component" value="Chromosome 10"/>
</dbReference>
<dbReference type="AlphaFoldDB" id="A0A194YHA4"/>
<keyword evidence="2" id="KW-0812">Transmembrane</keyword>
<reference evidence="4" key="2">
    <citation type="journal article" date="2018" name="Plant J.">
        <title>The Sorghum bicolor reference genome: improved assembly, gene annotations, a transcriptome atlas, and signatures of genome organization.</title>
        <authorList>
            <person name="McCormick R.F."/>
            <person name="Truong S.K."/>
            <person name="Sreedasyam A."/>
            <person name="Jenkins J."/>
            <person name="Shu S."/>
            <person name="Sims D."/>
            <person name="Kennedy M."/>
            <person name="Amirebrahimi M."/>
            <person name="Weers B.D."/>
            <person name="McKinley B."/>
            <person name="Mattison A."/>
            <person name="Morishige D.T."/>
            <person name="Grimwood J."/>
            <person name="Schmutz J."/>
            <person name="Mullet J.E."/>
        </authorList>
    </citation>
    <scope>NUCLEOTIDE SEQUENCE [LARGE SCALE GENOMIC DNA]</scope>
    <source>
        <strain evidence="4">cv. BTx623</strain>
    </source>
</reference>
<dbReference type="STRING" id="4558.A0A194YHA4"/>
<dbReference type="Gramene" id="KXG19352">
    <property type="protein sequence ID" value="KXG19352"/>
    <property type="gene ID" value="SORBI_3010G046900"/>
</dbReference>
<dbReference type="InParanoid" id="A0A194YHA4"/>
<evidence type="ECO:0000256" key="1">
    <source>
        <dbReference type="SAM" id="MobiDB-lite"/>
    </source>
</evidence>
<evidence type="ECO:0000313" key="3">
    <source>
        <dbReference type="EMBL" id="KXG19352.1"/>
    </source>
</evidence>
<feature type="compositionally biased region" description="Polar residues" evidence="1">
    <location>
        <begin position="141"/>
        <end position="150"/>
    </location>
</feature>
<feature type="transmembrane region" description="Helical" evidence="2">
    <location>
        <begin position="43"/>
        <end position="61"/>
    </location>
</feature>
<evidence type="ECO:0000313" key="4">
    <source>
        <dbReference type="Proteomes" id="UP000000768"/>
    </source>
</evidence>
<feature type="region of interest" description="Disordered" evidence="1">
    <location>
        <begin position="82"/>
        <end position="150"/>
    </location>
</feature>
<dbReference type="OMA" id="MFALWLT"/>
<feature type="compositionally biased region" description="Basic and acidic residues" evidence="1">
    <location>
        <begin position="122"/>
        <end position="135"/>
    </location>
</feature>
<dbReference type="EMBL" id="CM000769">
    <property type="protein sequence ID" value="KXG19352.1"/>
    <property type="molecule type" value="Genomic_DNA"/>
</dbReference>
<dbReference type="eggNOG" id="KOG0504">
    <property type="taxonomic scope" value="Eukaryota"/>
</dbReference>
<reference evidence="3 4" key="1">
    <citation type="journal article" date="2009" name="Nature">
        <title>The Sorghum bicolor genome and the diversification of grasses.</title>
        <authorList>
            <person name="Paterson A.H."/>
            <person name="Bowers J.E."/>
            <person name="Bruggmann R."/>
            <person name="Dubchak I."/>
            <person name="Grimwood J."/>
            <person name="Gundlach H."/>
            <person name="Haberer G."/>
            <person name="Hellsten U."/>
            <person name="Mitros T."/>
            <person name="Poliakov A."/>
            <person name="Schmutz J."/>
            <person name="Spannagl M."/>
            <person name="Tang H."/>
            <person name="Wang X."/>
            <person name="Wicker T."/>
            <person name="Bharti A.K."/>
            <person name="Chapman J."/>
            <person name="Feltus F.A."/>
            <person name="Gowik U."/>
            <person name="Grigoriev I.V."/>
            <person name="Lyons E."/>
            <person name="Maher C.A."/>
            <person name="Martis M."/>
            <person name="Narechania A."/>
            <person name="Otillar R.P."/>
            <person name="Penning B.W."/>
            <person name="Salamov A.A."/>
            <person name="Wang Y."/>
            <person name="Zhang L."/>
            <person name="Carpita N.C."/>
            <person name="Freeling M."/>
            <person name="Gingle A.R."/>
            <person name="Hash C.T."/>
            <person name="Keller B."/>
            <person name="Klein P."/>
            <person name="Kresovich S."/>
            <person name="McCann M.C."/>
            <person name="Ming R."/>
            <person name="Peterson D.G."/>
            <person name="Mehboob-ur-Rahman"/>
            <person name="Ware D."/>
            <person name="Westhoff P."/>
            <person name="Mayer K.F."/>
            <person name="Messing J."/>
            <person name="Rokhsar D.S."/>
        </authorList>
    </citation>
    <scope>NUCLEOTIDE SEQUENCE [LARGE SCALE GENOMIC DNA]</scope>
    <source>
        <strain evidence="4">cv. BTx623</strain>
    </source>
</reference>
<name>A0A194YHA4_SORBI</name>
<gene>
    <name evidence="3" type="ORF">SORBI_3010G046900</name>
</gene>
<proteinExistence type="predicted"/>
<protein>
    <submittedName>
        <fullName evidence="3">Uncharacterized protein</fullName>
    </submittedName>
</protein>
<organism evidence="3 4">
    <name type="scientific">Sorghum bicolor</name>
    <name type="common">Sorghum</name>
    <name type="synonym">Sorghum vulgare</name>
    <dbReference type="NCBI Taxonomy" id="4558"/>
    <lineage>
        <taxon>Eukaryota</taxon>
        <taxon>Viridiplantae</taxon>
        <taxon>Streptophyta</taxon>
        <taxon>Embryophyta</taxon>
        <taxon>Tracheophyta</taxon>
        <taxon>Spermatophyta</taxon>
        <taxon>Magnoliopsida</taxon>
        <taxon>Liliopsida</taxon>
        <taxon>Poales</taxon>
        <taxon>Poaceae</taxon>
        <taxon>PACMAD clade</taxon>
        <taxon>Panicoideae</taxon>
        <taxon>Andropogonodae</taxon>
        <taxon>Andropogoneae</taxon>
        <taxon>Sorghinae</taxon>
        <taxon>Sorghum</taxon>
    </lineage>
</organism>
<accession>A0A194YHA4</accession>
<keyword evidence="2" id="KW-1133">Transmembrane helix</keyword>
<sequence length="150" mass="16542">MNRSFYSSLAKVTVMEIIVVRDMIGLMAAYWAGSTRKNQTNMFALWLTALVLFVIYVVYAVQLVHKLRALFPAAVRRRVPVPARAATRDDGGDGGGGTPPVPNQQQQDIDDGTRAPPPLDVGRYKSELRRRDSRLLARTPGTGQSTMLSP</sequence>
<evidence type="ECO:0000256" key="2">
    <source>
        <dbReference type="SAM" id="Phobius"/>
    </source>
</evidence>